<evidence type="ECO:0000256" key="1">
    <source>
        <dbReference type="SAM" id="Coils"/>
    </source>
</evidence>
<reference evidence="2 3" key="1">
    <citation type="journal article" date="2013" name="Proc. Natl. Acad. Sci. U.S.A.">
        <title>The king cobra genome reveals dynamic gene evolution and adaptation in the snake venom system.</title>
        <authorList>
            <person name="Vonk F.J."/>
            <person name="Casewell N.R."/>
            <person name="Henkel C.V."/>
            <person name="Heimberg A.M."/>
            <person name="Jansen H.J."/>
            <person name="McCleary R.J."/>
            <person name="Kerkkamp H.M."/>
            <person name="Vos R.A."/>
            <person name="Guerreiro I."/>
            <person name="Calvete J.J."/>
            <person name="Wuster W."/>
            <person name="Woods A.E."/>
            <person name="Logan J.M."/>
            <person name="Harrison R.A."/>
            <person name="Castoe T.A."/>
            <person name="de Koning A.P."/>
            <person name="Pollock D.D."/>
            <person name="Yandell M."/>
            <person name="Calderon D."/>
            <person name="Renjifo C."/>
            <person name="Currier R.B."/>
            <person name="Salgado D."/>
            <person name="Pla D."/>
            <person name="Sanz L."/>
            <person name="Hyder A.S."/>
            <person name="Ribeiro J.M."/>
            <person name="Arntzen J.W."/>
            <person name="van den Thillart G.E."/>
            <person name="Boetzer M."/>
            <person name="Pirovano W."/>
            <person name="Dirks R.P."/>
            <person name="Spaink H.P."/>
            <person name="Duboule D."/>
            <person name="McGlinn E."/>
            <person name="Kini R.M."/>
            <person name="Richardson M.K."/>
        </authorList>
    </citation>
    <scope>NUCLEOTIDE SEQUENCE</scope>
    <source>
        <tissue evidence="2">Blood</tissue>
    </source>
</reference>
<dbReference type="EMBL" id="AZIM01006507">
    <property type="protein sequence ID" value="ETE58621.1"/>
    <property type="molecule type" value="Genomic_DNA"/>
</dbReference>
<dbReference type="OrthoDB" id="9050469at2759"/>
<gene>
    <name evidence="2" type="primary">TMCO5B</name>
    <name evidence="2" type="ORF">L345_15656</name>
</gene>
<feature type="coiled-coil region" evidence="1">
    <location>
        <begin position="42"/>
        <end position="104"/>
    </location>
</feature>
<organism evidence="2 3">
    <name type="scientific">Ophiophagus hannah</name>
    <name type="common">King cobra</name>
    <name type="synonym">Naja hannah</name>
    <dbReference type="NCBI Taxonomy" id="8665"/>
    <lineage>
        <taxon>Eukaryota</taxon>
        <taxon>Metazoa</taxon>
        <taxon>Chordata</taxon>
        <taxon>Craniata</taxon>
        <taxon>Vertebrata</taxon>
        <taxon>Euteleostomi</taxon>
        <taxon>Lepidosauria</taxon>
        <taxon>Squamata</taxon>
        <taxon>Bifurcata</taxon>
        <taxon>Unidentata</taxon>
        <taxon>Episquamata</taxon>
        <taxon>Toxicofera</taxon>
        <taxon>Serpentes</taxon>
        <taxon>Colubroidea</taxon>
        <taxon>Elapidae</taxon>
        <taxon>Elapinae</taxon>
        <taxon>Ophiophagus</taxon>
    </lineage>
</organism>
<comment type="caution">
    <text evidence="2">The sequence shown here is derived from an EMBL/GenBank/DDBJ whole genome shotgun (WGS) entry which is preliminary data.</text>
</comment>
<keyword evidence="1" id="KW-0175">Coiled coil</keyword>
<feature type="non-terminal residue" evidence="2">
    <location>
        <position position="1"/>
    </location>
</feature>
<keyword evidence="2" id="KW-0812">Transmembrane</keyword>
<evidence type="ECO:0000313" key="2">
    <source>
        <dbReference type="EMBL" id="ETE58621.1"/>
    </source>
</evidence>
<keyword evidence="3" id="KW-1185">Reference proteome</keyword>
<accession>V8N9L6</accession>
<sequence>MLLAEQTSSSQSLQTVQSTLNMMQEMMVKMHELIAKNHDDKKTEMRTEIGDVKNEIHNLNIKIGEMQQKMLKNEQKLDIVEARTEKLEKRIEESEQNWKELCGEIYESDIYGARKGIFFLRFQNLMEDKKEDIRAVMINLIAVALQKPSSEIESEVDEVYKVHTQYAQKHKLPCEVHIHFAQKSTHDLLYMKTRDGPLFICMYPAEAPSNTPSPIFCPAFTTTKTVFWGENVRKTRRSMDLDKELDRIPIPKGLQKEIILKAIMLSCNRNSAPLIIQLTNFLKFAKSDWEQIGMHVY</sequence>
<dbReference type="Proteomes" id="UP000018936">
    <property type="component" value="Unassembled WGS sequence"/>
</dbReference>
<dbReference type="AlphaFoldDB" id="V8N9L6"/>
<evidence type="ECO:0000313" key="3">
    <source>
        <dbReference type="Proteomes" id="UP000018936"/>
    </source>
</evidence>
<name>V8N9L6_OPHHA</name>
<dbReference type="SUPFAM" id="SSF57997">
    <property type="entry name" value="Tropomyosin"/>
    <property type="match status" value="1"/>
</dbReference>
<protein>
    <submittedName>
        <fullName evidence="2">Transmembrane and coiled-coil domain-containing protein 5B</fullName>
    </submittedName>
</protein>
<proteinExistence type="predicted"/>
<keyword evidence="2" id="KW-0472">Membrane</keyword>